<keyword evidence="4" id="KW-1185">Reference proteome</keyword>
<feature type="transmembrane region" description="Helical" evidence="1">
    <location>
        <begin position="258"/>
        <end position="277"/>
    </location>
</feature>
<name>A0A1I4A0W8_9HYPH</name>
<dbReference type="GO" id="GO:0016020">
    <property type="term" value="C:membrane"/>
    <property type="evidence" value="ECO:0007669"/>
    <property type="project" value="InterPro"/>
</dbReference>
<feature type="transmembrane region" description="Helical" evidence="1">
    <location>
        <begin position="226"/>
        <end position="246"/>
    </location>
</feature>
<feature type="transmembrane region" description="Helical" evidence="1">
    <location>
        <begin position="170"/>
        <end position="188"/>
    </location>
</feature>
<dbReference type="AlphaFoldDB" id="A0A1I4A0W8"/>
<dbReference type="InterPro" id="IPR037185">
    <property type="entry name" value="EmrE-like"/>
</dbReference>
<dbReference type="Proteomes" id="UP000323300">
    <property type="component" value="Unassembled WGS sequence"/>
</dbReference>
<keyword evidence="1" id="KW-0812">Transmembrane</keyword>
<evidence type="ECO:0000256" key="1">
    <source>
        <dbReference type="SAM" id="Phobius"/>
    </source>
</evidence>
<keyword evidence="1" id="KW-1133">Transmembrane helix</keyword>
<feature type="transmembrane region" description="Helical" evidence="1">
    <location>
        <begin position="48"/>
        <end position="75"/>
    </location>
</feature>
<feature type="transmembrane region" description="Helical" evidence="1">
    <location>
        <begin position="96"/>
        <end position="113"/>
    </location>
</feature>
<dbReference type="Pfam" id="PF00892">
    <property type="entry name" value="EamA"/>
    <property type="match status" value="2"/>
</dbReference>
<feature type="domain" description="EamA" evidence="2">
    <location>
        <begin position="169"/>
        <end position="297"/>
    </location>
</feature>
<feature type="transmembrane region" description="Helical" evidence="1">
    <location>
        <begin position="200"/>
        <end position="220"/>
    </location>
</feature>
<accession>A0A1I4A0W8</accession>
<sequence>MATTAGIRTSPFVTAQNNSQESATPASAILLVIGAGLLFSFLDASAKYLVLGGMAAPFVSWMRFAVHVVLFVVLFRPWTNIRMLRAHSLPLQVLRAVFLFGSTFFNFLALNTLQLAQTMSIFFFAPMVITALAGPLLGEWAGWRRWLAIAAGFVGVLVITRPGVASFEMGHVFALCSMLSYSFYVIMTRSMGATETPESLIFYSALAPVILMLPAVPATASMPHGALQWIILLSLGFYGGFGHWLLIKAYRQATTAALAPYPYLQMVWMICFGYVVFDQFPDRYTLGGAGIIVASGLYIVHREHRLRLKNRTAPNTEDEELAKKL</sequence>
<dbReference type="SUPFAM" id="SSF103481">
    <property type="entry name" value="Multidrug resistance efflux transporter EmrE"/>
    <property type="match status" value="2"/>
</dbReference>
<protein>
    <submittedName>
        <fullName evidence="3">Permease of the drug/metabolite transporter (DMT) superfamily</fullName>
    </submittedName>
</protein>
<evidence type="ECO:0000259" key="2">
    <source>
        <dbReference type="Pfam" id="PF00892"/>
    </source>
</evidence>
<evidence type="ECO:0000313" key="4">
    <source>
        <dbReference type="Proteomes" id="UP000323300"/>
    </source>
</evidence>
<feature type="domain" description="EamA" evidence="2">
    <location>
        <begin position="27"/>
        <end position="160"/>
    </location>
</feature>
<feature type="transmembrane region" description="Helical" evidence="1">
    <location>
        <begin position="283"/>
        <end position="301"/>
    </location>
</feature>
<dbReference type="EMBL" id="FOSL01000007">
    <property type="protein sequence ID" value="SFK50024.1"/>
    <property type="molecule type" value="Genomic_DNA"/>
</dbReference>
<feature type="transmembrane region" description="Helical" evidence="1">
    <location>
        <begin position="119"/>
        <end position="138"/>
    </location>
</feature>
<feature type="transmembrane region" description="Helical" evidence="1">
    <location>
        <begin position="145"/>
        <end position="164"/>
    </location>
</feature>
<keyword evidence="1" id="KW-0472">Membrane</keyword>
<evidence type="ECO:0000313" key="3">
    <source>
        <dbReference type="EMBL" id="SFK50024.1"/>
    </source>
</evidence>
<feature type="transmembrane region" description="Helical" evidence="1">
    <location>
        <begin position="23"/>
        <end position="42"/>
    </location>
</feature>
<dbReference type="PANTHER" id="PTHR22911">
    <property type="entry name" value="ACYL-MALONYL CONDENSING ENZYME-RELATED"/>
    <property type="match status" value="1"/>
</dbReference>
<gene>
    <name evidence="3" type="ORF">SAMN04488498_10792</name>
</gene>
<proteinExistence type="predicted"/>
<organism evidence="3 4">
    <name type="scientific">Neomesorhizobium albiziae</name>
    <dbReference type="NCBI Taxonomy" id="335020"/>
    <lineage>
        <taxon>Bacteria</taxon>
        <taxon>Pseudomonadati</taxon>
        <taxon>Pseudomonadota</taxon>
        <taxon>Alphaproteobacteria</taxon>
        <taxon>Hyphomicrobiales</taxon>
        <taxon>Phyllobacteriaceae</taxon>
        <taxon>Neomesorhizobium</taxon>
    </lineage>
</organism>
<dbReference type="InterPro" id="IPR000620">
    <property type="entry name" value="EamA_dom"/>
</dbReference>
<reference evidence="3 4" key="1">
    <citation type="submission" date="2016-10" db="EMBL/GenBank/DDBJ databases">
        <authorList>
            <person name="Varghese N."/>
            <person name="Submissions S."/>
        </authorList>
    </citation>
    <scope>NUCLEOTIDE SEQUENCE [LARGE SCALE GENOMIC DNA]</scope>
    <source>
        <strain evidence="3 4">DSM 21822</strain>
    </source>
</reference>
<dbReference type="PANTHER" id="PTHR22911:SF103">
    <property type="entry name" value="BLR2811 PROTEIN"/>
    <property type="match status" value="1"/>
</dbReference>